<dbReference type="EMBL" id="JADPRT010000012">
    <property type="protein sequence ID" value="MBF9071599.1"/>
    <property type="molecule type" value="Genomic_DNA"/>
</dbReference>
<comment type="caution">
    <text evidence="2">The sequence shown here is derived from an EMBL/GenBank/DDBJ whole genome shotgun (WGS) entry which is preliminary data.</text>
</comment>
<evidence type="ECO:0000313" key="2">
    <source>
        <dbReference type="EMBL" id="MBF9071599.1"/>
    </source>
</evidence>
<dbReference type="Proteomes" id="UP000657385">
    <property type="component" value="Unassembled WGS sequence"/>
</dbReference>
<evidence type="ECO:0000256" key="1">
    <source>
        <dbReference type="SAM" id="MobiDB-lite"/>
    </source>
</evidence>
<protein>
    <submittedName>
        <fullName evidence="2">Uncharacterized protein</fullName>
    </submittedName>
</protein>
<dbReference type="AlphaFoldDB" id="A0A931FIA5"/>
<evidence type="ECO:0000313" key="3">
    <source>
        <dbReference type="EMBL" id="MBF9072914.1"/>
    </source>
</evidence>
<feature type="compositionally biased region" description="Basic and acidic residues" evidence="1">
    <location>
        <begin position="1"/>
        <end position="10"/>
    </location>
</feature>
<gene>
    <name evidence="2" type="ORF">I2501_26610</name>
    <name evidence="3" type="ORF">I2501_33360</name>
</gene>
<name>A0A931FIA5_9ACTN</name>
<organism evidence="2 4">
    <name type="scientific">Streptacidiphilus fuscans</name>
    <dbReference type="NCBI Taxonomy" id="2789292"/>
    <lineage>
        <taxon>Bacteria</taxon>
        <taxon>Bacillati</taxon>
        <taxon>Actinomycetota</taxon>
        <taxon>Actinomycetes</taxon>
        <taxon>Kitasatosporales</taxon>
        <taxon>Streptomycetaceae</taxon>
        <taxon>Streptacidiphilus</taxon>
    </lineage>
</organism>
<sequence>MSGKDDEQTRAKRRIVFDDPVTGRSKDDSDAGWGEERTEGSQRRDLDWYLSETPPHHGDK</sequence>
<dbReference type="RefSeq" id="WP_196196760.1">
    <property type="nucleotide sequence ID" value="NZ_JADPRT010000012.1"/>
</dbReference>
<dbReference type="EMBL" id="JADPRT010000019">
    <property type="protein sequence ID" value="MBF9072914.1"/>
    <property type="molecule type" value="Genomic_DNA"/>
</dbReference>
<accession>A0A931FIA5</accession>
<evidence type="ECO:0000313" key="4">
    <source>
        <dbReference type="Proteomes" id="UP000657385"/>
    </source>
</evidence>
<proteinExistence type="predicted"/>
<reference evidence="2" key="1">
    <citation type="submission" date="2020-11" db="EMBL/GenBank/DDBJ databases">
        <title>Isolation and identification of active actinomycetes.</title>
        <authorList>
            <person name="Yu B."/>
        </authorList>
    </citation>
    <scope>NUCLEOTIDE SEQUENCE</scope>
    <source>
        <strain evidence="2">NEAU-YB345</strain>
    </source>
</reference>
<feature type="compositionally biased region" description="Basic and acidic residues" evidence="1">
    <location>
        <begin position="24"/>
        <end position="47"/>
    </location>
</feature>
<feature type="region of interest" description="Disordered" evidence="1">
    <location>
        <begin position="1"/>
        <end position="60"/>
    </location>
</feature>
<keyword evidence="4" id="KW-1185">Reference proteome</keyword>